<reference evidence="9" key="1">
    <citation type="journal article" date="2016" name="Nature">
        <title>The genome of the seagrass Zostera marina reveals angiosperm adaptation to the sea.</title>
        <authorList>
            <person name="Olsen J.L."/>
            <person name="Rouze P."/>
            <person name="Verhelst B."/>
            <person name="Lin Y.-C."/>
            <person name="Bayer T."/>
            <person name="Collen J."/>
            <person name="Dattolo E."/>
            <person name="De Paoli E."/>
            <person name="Dittami S."/>
            <person name="Maumus F."/>
            <person name="Michel G."/>
            <person name="Kersting A."/>
            <person name="Lauritano C."/>
            <person name="Lohaus R."/>
            <person name="Toepel M."/>
            <person name="Tonon T."/>
            <person name="Vanneste K."/>
            <person name="Amirebrahimi M."/>
            <person name="Brakel J."/>
            <person name="Bostroem C."/>
            <person name="Chovatia M."/>
            <person name="Grimwood J."/>
            <person name="Jenkins J.W."/>
            <person name="Jueterbock A."/>
            <person name="Mraz A."/>
            <person name="Stam W.T."/>
            <person name="Tice H."/>
            <person name="Bornberg-Bauer E."/>
            <person name="Green P.J."/>
            <person name="Pearson G.A."/>
            <person name="Procaccini G."/>
            <person name="Duarte C.M."/>
            <person name="Schmutz J."/>
            <person name="Reusch T.B.H."/>
            <person name="Van de Peer Y."/>
        </authorList>
    </citation>
    <scope>NUCLEOTIDE SEQUENCE [LARGE SCALE GENOMIC DNA]</scope>
    <source>
        <strain evidence="9">cv. Finnish</strain>
    </source>
</reference>
<evidence type="ECO:0000259" key="6">
    <source>
        <dbReference type="Pfam" id="PF10644"/>
    </source>
</evidence>
<gene>
    <name evidence="8" type="ORF">ZOSMA_89G00940</name>
</gene>
<evidence type="ECO:0000256" key="5">
    <source>
        <dbReference type="ARBA" id="ARBA00023212"/>
    </source>
</evidence>
<dbReference type="Pfam" id="PF14881">
    <property type="entry name" value="Tubulin_3"/>
    <property type="match status" value="1"/>
</dbReference>
<keyword evidence="5" id="KW-0206">Cytoskeleton</keyword>
<feature type="domain" description="DML1/Misato tubulin" evidence="7">
    <location>
        <begin position="128"/>
        <end position="307"/>
    </location>
</feature>
<comment type="similarity">
    <text evidence="3">Belongs to the misato family.</text>
</comment>
<dbReference type="InterPro" id="IPR036525">
    <property type="entry name" value="Tubulin/FtsZ_GTPase_sf"/>
</dbReference>
<protein>
    <submittedName>
        <fullName evidence="8">Misato-like protein</fullName>
    </submittedName>
</protein>
<evidence type="ECO:0000256" key="1">
    <source>
        <dbReference type="ARBA" id="ARBA00004173"/>
    </source>
</evidence>
<proteinExistence type="inferred from homology"/>
<dbReference type="EMBL" id="LFYR01002109">
    <property type="protein sequence ID" value="KMZ57141.1"/>
    <property type="molecule type" value="Genomic_DNA"/>
</dbReference>
<evidence type="ECO:0000256" key="3">
    <source>
        <dbReference type="ARBA" id="ARBA00008507"/>
    </source>
</evidence>
<dbReference type="PROSITE" id="PS00228">
    <property type="entry name" value="TUBULIN_B_AUTOREG"/>
    <property type="match status" value="1"/>
</dbReference>
<dbReference type="STRING" id="29655.A0A0K9NK64"/>
<dbReference type="PANTHER" id="PTHR13391:SF0">
    <property type="entry name" value="PROTEIN MISATO HOMOLOG 1"/>
    <property type="match status" value="1"/>
</dbReference>
<keyword evidence="4" id="KW-0496">Mitochondrion</keyword>
<dbReference type="InterPro" id="IPR013838">
    <property type="entry name" value="Beta-tubulin_BS"/>
</dbReference>
<feature type="domain" description="Misato Segment II tubulin-like" evidence="6">
    <location>
        <begin position="2"/>
        <end position="104"/>
    </location>
</feature>
<sequence>MRELVTVQVGSFANYIGSHFWNFQDELFGLGEDQNADSEVFRNTGLNMDVLYRAGEAHQGNPTYTPRLVSIGAQGSLGTLCSTGSLYDHVPLSDTSVEWQGSSSPVDAITNDDKRQVLGKDIVDCLENDVHFWTDFSKGHYHPRSLCELNSSWSDIHDFDNYEIAQQITSFQGEDMVDKLRFFTEECDHIQGFRFIVDDSGWVSSVAADFMEIIADNFGKIPILLYSAKDPVSYTNATNKKQIVSRSLHEAISFSRLSLSCKLIVPLGLPSLNTSKFSTFLNINDTKPFHSSAVYAASIYSLSLPFRMEQAGSNLYSDSIYGAVDIHEIIQILTEQSRQKHGSHYGCSNTNTTINGRASISEMKDAFHEGYRNDIFHPQPKPMFSHLSAAACPLPFLYLFHHCRHGELLSPINSSQDCLPKGPIEIVSIPMSARLRYSNAILPLIEKRLENLRRFGGQRGAVGAQLLMNWGFDKDEVEDMGEVLSKMVLSLDPYPEMSTDSD</sequence>
<comment type="subcellular location">
    <subcellularLocation>
        <location evidence="2">Cytoplasm</location>
        <location evidence="2">Cytoskeleton</location>
    </subcellularLocation>
    <subcellularLocation>
        <location evidence="1">Mitochondrion</location>
    </subcellularLocation>
</comment>
<accession>A0A0K9NK64</accession>
<dbReference type="Pfam" id="PF10644">
    <property type="entry name" value="Misat_Tub_SegII"/>
    <property type="match status" value="1"/>
</dbReference>
<dbReference type="InterPro" id="IPR019605">
    <property type="entry name" value="Misato_II_tubulin-like"/>
</dbReference>
<dbReference type="Proteomes" id="UP000036987">
    <property type="component" value="Unassembled WGS sequence"/>
</dbReference>
<dbReference type="AlphaFoldDB" id="A0A0K9NK64"/>
<keyword evidence="9" id="KW-1185">Reference proteome</keyword>
<dbReference type="GO" id="GO:0005739">
    <property type="term" value="C:mitochondrion"/>
    <property type="evidence" value="ECO:0007669"/>
    <property type="project" value="UniProtKB-SubCell"/>
</dbReference>
<evidence type="ECO:0000256" key="4">
    <source>
        <dbReference type="ARBA" id="ARBA00023128"/>
    </source>
</evidence>
<dbReference type="PANTHER" id="PTHR13391">
    <property type="entry name" value="MITOCHONDRIAL DISTRIBUTION REGULATOR MISATO"/>
    <property type="match status" value="1"/>
</dbReference>
<evidence type="ECO:0000313" key="9">
    <source>
        <dbReference type="Proteomes" id="UP000036987"/>
    </source>
</evidence>
<dbReference type="GO" id="GO:0007005">
    <property type="term" value="P:mitochondrion organization"/>
    <property type="evidence" value="ECO:0007669"/>
    <property type="project" value="InterPro"/>
</dbReference>
<dbReference type="OrthoDB" id="271881at2759"/>
<dbReference type="GO" id="GO:0005737">
    <property type="term" value="C:cytoplasm"/>
    <property type="evidence" value="ECO:0000318"/>
    <property type="project" value="GO_Central"/>
</dbReference>
<comment type="caution">
    <text evidence="8">The sequence shown here is derived from an EMBL/GenBank/DDBJ whole genome shotgun (WGS) entry which is preliminary data.</text>
</comment>
<evidence type="ECO:0000256" key="2">
    <source>
        <dbReference type="ARBA" id="ARBA00004245"/>
    </source>
</evidence>
<dbReference type="InterPro" id="IPR049942">
    <property type="entry name" value="DML1/Misato"/>
</dbReference>
<dbReference type="SUPFAM" id="SSF52490">
    <property type="entry name" value="Tubulin nucleotide-binding domain-like"/>
    <property type="match status" value="1"/>
</dbReference>
<name>A0A0K9NK64_ZOSMR</name>
<evidence type="ECO:0000313" key="8">
    <source>
        <dbReference type="EMBL" id="KMZ57141.1"/>
    </source>
</evidence>
<dbReference type="InterPro" id="IPR029209">
    <property type="entry name" value="DML1/Misato_tubulin"/>
</dbReference>
<evidence type="ECO:0000259" key="7">
    <source>
        <dbReference type="Pfam" id="PF14881"/>
    </source>
</evidence>
<organism evidence="8 9">
    <name type="scientific">Zostera marina</name>
    <name type="common">Eelgrass</name>
    <dbReference type="NCBI Taxonomy" id="29655"/>
    <lineage>
        <taxon>Eukaryota</taxon>
        <taxon>Viridiplantae</taxon>
        <taxon>Streptophyta</taxon>
        <taxon>Embryophyta</taxon>
        <taxon>Tracheophyta</taxon>
        <taxon>Spermatophyta</taxon>
        <taxon>Magnoliopsida</taxon>
        <taxon>Liliopsida</taxon>
        <taxon>Zosteraceae</taxon>
        <taxon>Zostera</taxon>
    </lineage>
</organism>
<dbReference type="GO" id="GO:0005856">
    <property type="term" value="C:cytoskeleton"/>
    <property type="evidence" value="ECO:0007669"/>
    <property type="project" value="UniProtKB-SubCell"/>
</dbReference>
<keyword evidence="5" id="KW-0963">Cytoplasm</keyword>
<dbReference type="OMA" id="RMAAYGC"/>
<dbReference type="Gene3D" id="3.40.50.1440">
    <property type="entry name" value="Tubulin/FtsZ, GTPase domain"/>
    <property type="match status" value="1"/>
</dbReference>